<accession>A0ACC7LQB8</accession>
<evidence type="ECO:0000313" key="1">
    <source>
        <dbReference type="EMBL" id="MFJ1336540.1"/>
    </source>
</evidence>
<reference evidence="1" key="1">
    <citation type="submission" date="2024-10" db="EMBL/GenBank/DDBJ databases">
        <title>Aeromonas and Pseudomonas from the Cagarras Archipelago, Rio de Janeiro, Brazil.</title>
        <authorList>
            <person name="Canellas A.L.B."/>
            <person name="Laport M.S."/>
        </authorList>
    </citation>
    <scope>NUCLEOTIDE SEQUENCE</scope>
    <source>
        <strain evidence="1">ACP-7</strain>
    </source>
</reference>
<dbReference type="Proteomes" id="UP001615411">
    <property type="component" value="Unassembled WGS sequence"/>
</dbReference>
<protein>
    <submittedName>
        <fullName evidence="1">DUF3077 domain-containing protein</fullName>
    </submittedName>
</protein>
<organism evidence="1 2">
    <name type="scientific">Pseudomonas caricapapayae</name>
    <dbReference type="NCBI Taxonomy" id="46678"/>
    <lineage>
        <taxon>Bacteria</taxon>
        <taxon>Pseudomonadati</taxon>
        <taxon>Pseudomonadota</taxon>
        <taxon>Gammaproteobacteria</taxon>
        <taxon>Pseudomonadales</taxon>
        <taxon>Pseudomonadaceae</taxon>
        <taxon>Pseudomonas</taxon>
    </lineage>
</organism>
<dbReference type="EMBL" id="JBIUGF010000001">
    <property type="protein sequence ID" value="MFJ1336540.1"/>
    <property type="molecule type" value="Genomic_DNA"/>
</dbReference>
<gene>
    <name evidence="1" type="ORF">ACIKP7_00190</name>
</gene>
<sequence>MNENLIEGRTSNFKTLGVGVFGEGASGNAAEQLFRVEPGHSAEFVLEQATLLMSCVNKLTQHMLFEQDESMICAAHYLSGMAKALVQDLAHGMLPGSSENISGAS</sequence>
<comment type="caution">
    <text evidence="1">The sequence shown here is derived from an EMBL/GenBank/DDBJ whole genome shotgun (WGS) entry which is preliminary data.</text>
</comment>
<keyword evidence="2" id="KW-1185">Reference proteome</keyword>
<name>A0ACC7LQB8_9PSED</name>
<evidence type="ECO:0000313" key="2">
    <source>
        <dbReference type="Proteomes" id="UP001615411"/>
    </source>
</evidence>
<proteinExistence type="predicted"/>